<proteinExistence type="predicted"/>
<protein>
    <submittedName>
        <fullName evidence="1">Uncharacterized protein</fullName>
    </submittedName>
</protein>
<name>A0A6C0E5J1_9ZZZZ</name>
<dbReference type="AlphaFoldDB" id="A0A6C0E5J1"/>
<dbReference type="Pfam" id="PF05794">
    <property type="entry name" value="Tcp11"/>
    <property type="match status" value="1"/>
</dbReference>
<dbReference type="GO" id="GO:0007165">
    <property type="term" value="P:signal transduction"/>
    <property type="evidence" value="ECO:0007669"/>
    <property type="project" value="TreeGrafter"/>
</dbReference>
<evidence type="ECO:0000313" key="1">
    <source>
        <dbReference type="EMBL" id="QHT24426.1"/>
    </source>
</evidence>
<reference evidence="1" key="1">
    <citation type="journal article" date="2020" name="Nature">
        <title>Giant virus diversity and host interactions through global metagenomics.</title>
        <authorList>
            <person name="Schulz F."/>
            <person name="Roux S."/>
            <person name="Paez-Espino D."/>
            <person name="Jungbluth S."/>
            <person name="Walsh D.A."/>
            <person name="Denef V.J."/>
            <person name="McMahon K.D."/>
            <person name="Konstantinidis K.T."/>
            <person name="Eloe-Fadrosh E.A."/>
            <person name="Kyrpides N.C."/>
            <person name="Woyke T."/>
        </authorList>
    </citation>
    <scope>NUCLEOTIDE SEQUENCE</scope>
    <source>
        <strain evidence="1">GVMAG-M-3300023179-150</strain>
    </source>
</reference>
<dbReference type="PANTHER" id="PTHR12832">
    <property type="entry name" value="TESTIS-SPECIFIC PROTEIN PBS13 T-COMPLEX 11"/>
    <property type="match status" value="1"/>
</dbReference>
<sequence length="356" mass="42511">MNSQNNSKSTIVHRSVIKLSKTLLRDLFKEVNDPELKTDIFILDNKITKKALKYLSLISPQLVPFAQAFNFLLLIANSKFTEFYQTKSEMIEKLEKHIFNEAVLTLKALHKLCDSNVFNDYYSFRIGHFCQRYITFCGVLNYWEQLRLELIMKVKAEEYWTHKNNNDVEKSEAIKKELDSLGVGHVLEQFKPIQLNPEDLRETFHKAFWDSFQDQIKNKNFERVIDLLDEFKTMIYSCYPSRVDKHNEIEKHLDSELIKQMIKNNAIDINDIRKMSFYILNLIKDVQKPADDEEWGEWYNQVELEFKMASEDLLAFWTKFFPEFFRKVFERMTVIQNDIEEFKKTAAYEHIKNSLK</sequence>
<dbReference type="EMBL" id="MN739745">
    <property type="protein sequence ID" value="QHT24426.1"/>
    <property type="molecule type" value="Genomic_DNA"/>
</dbReference>
<dbReference type="PANTHER" id="PTHR12832:SF11">
    <property type="entry name" value="LD23868P"/>
    <property type="match status" value="1"/>
</dbReference>
<dbReference type="InterPro" id="IPR008862">
    <property type="entry name" value="Tcp11"/>
</dbReference>
<accession>A0A6C0E5J1</accession>
<organism evidence="1">
    <name type="scientific">viral metagenome</name>
    <dbReference type="NCBI Taxonomy" id="1070528"/>
    <lineage>
        <taxon>unclassified sequences</taxon>
        <taxon>metagenomes</taxon>
        <taxon>organismal metagenomes</taxon>
    </lineage>
</organism>